<evidence type="ECO:0000313" key="2">
    <source>
        <dbReference type="Proteomes" id="UP001614264"/>
    </source>
</evidence>
<proteinExistence type="predicted"/>
<protein>
    <submittedName>
        <fullName evidence="1">Oxidoreductase subunit</fullName>
    </submittedName>
</protein>
<evidence type="ECO:0000313" key="1">
    <source>
        <dbReference type="EMBL" id="MFI7875747.1"/>
    </source>
</evidence>
<name>A0ABW8BL25_9ACTN</name>
<comment type="caution">
    <text evidence="1">The sequence shown here is derived from an EMBL/GenBank/DDBJ whole genome shotgun (WGS) entry which is preliminary data.</text>
</comment>
<reference evidence="1 2" key="1">
    <citation type="submission" date="2024-07" db="EMBL/GenBank/DDBJ databases">
        <title>Whole genome sequencing of Prodigiosin pigment-producing Streptomyces salinarius isolated from rhizosphere soil of Arachis hypogaea.</title>
        <authorList>
            <person name="Vidhya A."/>
            <person name="Ramya S."/>
        </authorList>
    </citation>
    <scope>NUCLEOTIDE SEQUENCE [LARGE SCALE GENOMIC DNA]</scope>
    <source>
        <strain evidence="1 2">VRMG2420</strain>
    </source>
</reference>
<keyword evidence="2" id="KW-1185">Reference proteome</keyword>
<sequence length="51" mass="5622">MKSSASILALPRHRGVEMPITEVVAVINGTPTVEAARRLMNRSPKAERYDT</sequence>
<dbReference type="EMBL" id="JBITPR010000063">
    <property type="protein sequence ID" value="MFI7875747.1"/>
    <property type="molecule type" value="Genomic_DNA"/>
</dbReference>
<accession>A0ABW8BL25</accession>
<organism evidence="1 2">
    <name type="scientific">Streptomyces salinarius</name>
    <dbReference type="NCBI Taxonomy" id="2762598"/>
    <lineage>
        <taxon>Bacteria</taxon>
        <taxon>Bacillati</taxon>
        <taxon>Actinomycetota</taxon>
        <taxon>Actinomycetes</taxon>
        <taxon>Kitasatosporales</taxon>
        <taxon>Streptomycetaceae</taxon>
        <taxon>Streptomyces</taxon>
    </lineage>
</organism>
<gene>
    <name evidence="1" type="ORF">AB4829_34770</name>
</gene>
<dbReference type="RefSeq" id="WP_399594868.1">
    <property type="nucleotide sequence ID" value="NZ_JBITPR010000063.1"/>
</dbReference>
<dbReference type="Proteomes" id="UP001614264">
    <property type="component" value="Unassembled WGS sequence"/>
</dbReference>